<keyword evidence="7 15" id="KW-0732">Signal</keyword>
<organism evidence="19 20">
    <name type="scientific">Aliidiomarina haloalkalitolerans</name>
    <dbReference type="NCBI Taxonomy" id="859059"/>
    <lineage>
        <taxon>Bacteria</taxon>
        <taxon>Pseudomonadati</taxon>
        <taxon>Pseudomonadota</taxon>
        <taxon>Gammaproteobacteria</taxon>
        <taxon>Alteromonadales</taxon>
        <taxon>Idiomarinaceae</taxon>
        <taxon>Aliidiomarina</taxon>
    </lineage>
</organism>
<evidence type="ECO:0000256" key="15">
    <source>
        <dbReference type="SAM" id="SignalP"/>
    </source>
</evidence>
<keyword evidence="5" id="KW-0762">Sugar transport</keyword>
<keyword evidence="9" id="KW-0406">Ion transport</keyword>
<dbReference type="Gene3D" id="3.10.560.10">
    <property type="entry name" value="Outer membrane lipoprotein wza domain like"/>
    <property type="match status" value="2"/>
</dbReference>
<keyword evidence="10" id="KW-0626">Porin</keyword>
<feature type="domain" description="SLBB" evidence="18">
    <location>
        <begin position="167"/>
        <end position="245"/>
    </location>
</feature>
<evidence type="ECO:0000256" key="8">
    <source>
        <dbReference type="ARBA" id="ARBA00023047"/>
    </source>
</evidence>
<accession>A0A432VQY6</accession>
<dbReference type="Gene3D" id="3.30.1950.10">
    <property type="entry name" value="wza like domain"/>
    <property type="match status" value="1"/>
</dbReference>
<dbReference type="InterPro" id="IPR054765">
    <property type="entry name" value="SLBB_dom"/>
</dbReference>
<evidence type="ECO:0000256" key="4">
    <source>
        <dbReference type="ARBA" id="ARBA00022452"/>
    </source>
</evidence>
<comment type="caution">
    <text evidence="19">The sequence shown here is derived from an EMBL/GenBank/DDBJ whole genome shotgun (WGS) entry which is preliminary data.</text>
</comment>
<feature type="domain" description="SLBB" evidence="18">
    <location>
        <begin position="252"/>
        <end position="337"/>
    </location>
</feature>
<feature type="domain" description="Outer-membrane lipoprotein Wza C-terminal" evidence="17">
    <location>
        <begin position="340"/>
        <end position="369"/>
    </location>
</feature>
<evidence type="ECO:0000256" key="10">
    <source>
        <dbReference type="ARBA" id="ARBA00023114"/>
    </source>
</evidence>
<dbReference type="Pfam" id="PF18412">
    <property type="entry name" value="Wza_C"/>
    <property type="match status" value="1"/>
</dbReference>
<dbReference type="PANTHER" id="PTHR33619:SF3">
    <property type="entry name" value="POLYSACCHARIDE EXPORT PROTEIN GFCE-RELATED"/>
    <property type="match status" value="1"/>
</dbReference>
<dbReference type="InterPro" id="IPR040716">
    <property type="entry name" value="Wza_C"/>
</dbReference>
<gene>
    <name evidence="19" type="ORF">CWE06_10590</name>
</gene>
<dbReference type="GO" id="GO:0015288">
    <property type="term" value="F:porin activity"/>
    <property type="evidence" value="ECO:0007669"/>
    <property type="project" value="UniProtKB-KW"/>
</dbReference>
<evidence type="ECO:0000313" key="20">
    <source>
        <dbReference type="Proteomes" id="UP000288212"/>
    </source>
</evidence>
<dbReference type="OrthoDB" id="9808421at2"/>
<keyword evidence="14" id="KW-0449">Lipoprotein</keyword>
<dbReference type="PANTHER" id="PTHR33619">
    <property type="entry name" value="POLYSACCHARIDE EXPORT PROTEIN GFCE-RELATED"/>
    <property type="match status" value="1"/>
</dbReference>
<dbReference type="InterPro" id="IPR049712">
    <property type="entry name" value="Poly_export"/>
</dbReference>
<evidence type="ECO:0000259" key="18">
    <source>
        <dbReference type="Pfam" id="PF22461"/>
    </source>
</evidence>
<dbReference type="Pfam" id="PF02563">
    <property type="entry name" value="Poly_export"/>
    <property type="match status" value="1"/>
</dbReference>
<dbReference type="NCBIfam" id="NF011658">
    <property type="entry name" value="PRK15078.1"/>
    <property type="match status" value="1"/>
</dbReference>
<keyword evidence="13" id="KW-0998">Cell outer membrane</keyword>
<dbReference type="PROSITE" id="PS51257">
    <property type="entry name" value="PROKAR_LIPOPROTEIN"/>
    <property type="match status" value="1"/>
</dbReference>
<reference evidence="19 20" key="1">
    <citation type="journal article" date="2011" name="Front. Microbiol.">
        <title>Genomic signatures of strain selection and enhancement in Bacillus atrophaeus var. globigii, a historical biowarfare simulant.</title>
        <authorList>
            <person name="Gibbons H.S."/>
            <person name="Broomall S.M."/>
            <person name="McNew L.A."/>
            <person name="Daligault H."/>
            <person name="Chapman C."/>
            <person name="Bruce D."/>
            <person name="Karavis M."/>
            <person name="Krepps M."/>
            <person name="McGregor P.A."/>
            <person name="Hong C."/>
            <person name="Park K.H."/>
            <person name="Akmal A."/>
            <person name="Feldman A."/>
            <person name="Lin J.S."/>
            <person name="Chang W.E."/>
            <person name="Higgs B.W."/>
            <person name="Demirev P."/>
            <person name="Lindquist J."/>
            <person name="Liem A."/>
            <person name="Fochler E."/>
            <person name="Read T.D."/>
            <person name="Tapia R."/>
            <person name="Johnson S."/>
            <person name="Bishop-Lilly K.A."/>
            <person name="Detter C."/>
            <person name="Han C."/>
            <person name="Sozhamannan S."/>
            <person name="Rosenzweig C.N."/>
            <person name="Skowronski E.W."/>
        </authorList>
    </citation>
    <scope>NUCLEOTIDE SEQUENCE [LARGE SCALE GENOMIC DNA]</scope>
    <source>
        <strain evidence="19 20">AK5</strain>
    </source>
</reference>
<dbReference type="Gene3D" id="1.20.5.70">
    <property type="match status" value="1"/>
</dbReference>
<keyword evidence="11" id="KW-0472">Membrane</keyword>
<evidence type="ECO:0000256" key="14">
    <source>
        <dbReference type="ARBA" id="ARBA00023288"/>
    </source>
</evidence>
<evidence type="ECO:0000259" key="17">
    <source>
        <dbReference type="Pfam" id="PF18412"/>
    </source>
</evidence>
<dbReference type="InterPro" id="IPR003715">
    <property type="entry name" value="Poly_export_N"/>
</dbReference>
<evidence type="ECO:0000256" key="6">
    <source>
        <dbReference type="ARBA" id="ARBA00022692"/>
    </source>
</evidence>
<dbReference type="GO" id="GO:0006811">
    <property type="term" value="P:monoatomic ion transport"/>
    <property type="evidence" value="ECO:0007669"/>
    <property type="project" value="UniProtKB-KW"/>
</dbReference>
<evidence type="ECO:0000256" key="1">
    <source>
        <dbReference type="ARBA" id="ARBA00004571"/>
    </source>
</evidence>
<comment type="similarity">
    <text evidence="2">Belongs to the BexD/CtrA/VexA family.</text>
</comment>
<name>A0A432VQY6_9GAMM</name>
<sequence length="373" mass="41496">MSGSLQKLIVATIATVVLSGCAMFPGTHMPTNQDTVNAREDLNEQVRIYAITPSLVNQLRTPQTTPELNPELEQMRAEYDYVVGVGDILNITVWNHPELTIPAGSMRSAQEAGNWVHNDGTIFYPYVGKLPVAGKRVTQIREELIAKLENYIENPQVDVTVAAFRSKRIYVTGEVMQPGTLPITNVPLTLLDAINHSGGITELADWRNVVLTREGREYRFSLQELYQRGDTRQNVLLKAGDVLHVERNDANKVFVMGEVNEPRSVIMGRAGMTLAEAISDVGGINNMHANASGVFVMRLAPNDAENLIDVFQLDARQASALVMADQFRLQERDIVYVTTAPMSRWNRIVSQLLPTAQSLYFLSLTEDTITTRN</sequence>
<evidence type="ECO:0000256" key="2">
    <source>
        <dbReference type="ARBA" id="ARBA00009450"/>
    </source>
</evidence>
<evidence type="ECO:0000256" key="5">
    <source>
        <dbReference type="ARBA" id="ARBA00022597"/>
    </source>
</evidence>
<keyword evidence="6" id="KW-0812">Transmembrane</keyword>
<keyword evidence="12" id="KW-0564">Palmitate</keyword>
<feature type="domain" description="Polysaccharide export protein N-terminal" evidence="16">
    <location>
        <begin position="77"/>
        <end position="161"/>
    </location>
</feature>
<dbReference type="GO" id="GO:0046930">
    <property type="term" value="C:pore complex"/>
    <property type="evidence" value="ECO:0007669"/>
    <property type="project" value="UniProtKB-KW"/>
</dbReference>
<evidence type="ECO:0000256" key="9">
    <source>
        <dbReference type="ARBA" id="ARBA00023065"/>
    </source>
</evidence>
<dbReference type="Pfam" id="PF22461">
    <property type="entry name" value="SLBB_2"/>
    <property type="match status" value="2"/>
</dbReference>
<feature type="chain" id="PRO_5019541299" evidence="15">
    <location>
        <begin position="23"/>
        <end position="373"/>
    </location>
</feature>
<protein>
    <submittedName>
        <fullName evidence="19">Polysaccharide export protein Wza</fullName>
    </submittedName>
</protein>
<keyword evidence="20" id="KW-1185">Reference proteome</keyword>
<evidence type="ECO:0000256" key="3">
    <source>
        <dbReference type="ARBA" id="ARBA00022448"/>
    </source>
</evidence>
<evidence type="ECO:0000256" key="13">
    <source>
        <dbReference type="ARBA" id="ARBA00023237"/>
    </source>
</evidence>
<dbReference type="Proteomes" id="UP000288212">
    <property type="component" value="Unassembled WGS sequence"/>
</dbReference>
<keyword evidence="3" id="KW-0813">Transport</keyword>
<keyword evidence="4" id="KW-1134">Transmembrane beta strand</keyword>
<evidence type="ECO:0000256" key="7">
    <source>
        <dbReference type="ARBA" id="ARBA00022729"/>
    </source>
</evidence>
<dbReference type="GO" id="GO:0015159">
    <property type="term" value="F:polysaccharide transmembrane transporter activity"/>
    <property type="evidence" value="ECO:0007669"/>
    <property type="project" value="InterPro"/>
</dbReference>
<dbReference type="RefSeq" id="WP_126793904.1">
    <property type="nucleotide sequence ID" value="NZ_PIPI01000008.1"/>
</dbReference>
<evidence type="ECO:0000256" key="11">
    <source>
        <dbReference type="ARBA" id="ARBA00023136"/>
    </source>
</evidence>
<feature type="signal peptide" evidence="15">
    <location>
        <begin position="1"/>
        <end position="22"/>
    </location>
</feature>
<dbReference type="GO" id="GO:0009279">
    <property type="term" value="C:cell outer membrane"/>
    <property type="evidence" value="ECO:0007669"/>
    <property type="project" value="UniProtKB-SubCell"/>
</dbReference>
<keyword evidence="8" id="KW-0625">Polysaccharide transport</keyword>
<evidence type="ECO:0000256" key="12">
    <source>
        <dbReference type="ARBA" id="ARBA00023139"/>
    </source>
</evidence>
<dbReference type="AlphaFoldDB" id="A0A432VQY6"/>
<dbReference type="EMBL" id="PIPI01000008">
    <property type="protein sequence ID" value="RUO18681.1"/>
    <property type="molecule type" value="Genomic_DNA"/>
</dbReference>
<evidence type="ECO:0000313" key="19">
    <source>
        <dbReference type="EMBL" id="RUO18681.1"/>
    </source>
</evidence>
<proteinExistence type="inferred from homology"/>
<evidence type="ECO:0000259" key="16">
    <source>
        <dbReference type="Pfam" id="PF02563"/>
    </source>
</evidence>
<comment type="subcellular location">
    <subcellularLocation>
        <location evidence="1">Cell outer membrane</location>
        <topology evidence="1">Multi-pass membrane protein</topology>
    </subcellularLocation>
</comment>